<reference evidence="1 2" key="3">
    <citation type="submission" date="2019-11" db="EMBL/GenBank/DDBJ databases">
        <title>A de novo genome assembly of a pear dwarfing rootstock.</title>
        <authorList>
            <person name="Wang F."/>
            <person name="Wang J."/>
            <person name="Li S."/>
            <person name="Zhang Y."/>
            <person name="Fang M."/>
            <person name="Ma L."/>
            <person name="Zhao Y."/>
            <person name="Jiang S."/>
        </authorList>
    </citation>
    <scope>NUCLEOTIDE SEQUENCE [LARGE SCALE GENOMIC DNA]</scope>
    <source>
        <strain evidence="1">S2</strain>
        <tissue evidence="1">Leaf</tissue>
    </source>
</reference>
<keyword evidence="2" id="KW-1185">Reference proteome</keyword>
<dbReference type="Proteomes" id="UP000327157">
    <property type="component" value="Chromosome 7"/>
</dbReference>
<evidence type="ECO:0000313" key="1">
    <source>
        <dbReference type="EMBL" id="KAB2594760.1"/>
    </source>
</evidence>
<sequence length="107" mass="12395">MGWGREQFMEASLEKGERKEVTGIRIDHEIGFRRSPNPRTTQIEFKTASESPLMSIQMRNFSALSKDSMLVCVEEGFRTVIVEFDYLSLICMLRKEQQEDSNLGCRI</sequence>
<name>A0A5N5F0N2_9ROSA</name>
<gene>
    <name evidence="1" type="ORF">D8674_030210</name>
</gene>
<reference evidence="2" key="2">
    <citation type="submission" date="2019-10" db="EMBL/GenBank/DDBJ databases">
        <title>A de novo genome assembly of a pear dwarfing rootstock.</title>
        <authorList>
            <person name="Wang F."/>
            <person name="Wang J."/>
            <person name="Li S."/>
            <person name="Zhang Y."/>
            <person name="Fang M."/>
            <person name="Ma L."/>
            <person name="Zhao Y."/>
            <person name="Jiang S."/>
        </authorList>
    </citation>
    <scope>NUCLEOTIDE SEQUENCE [LARGE SCALE GENOMIC DNA]</scope>
</reference>
<accession>A0A5N5F0N2</accession>
<protein>
    <submittedName>
        <fullName evidence="1">Transport protein SEC23</fullName>
    </submittedName>
</protein>
<evidence type="ECO:0000313" key="2">
    <source>
        <dbReference type="Proteomes" id="UP000327157"/>
    </source>
</evidence>
<organism evidence="1 2">
    <name type="scientific">Pyrus ussuriensis x Pyrus communis</name>
    <dbReference type="NCBI Taxonomy" id="2448454"/>
    <lineage>
        <taxon>Eukaryota</taxon>
        <taxon>Viridiplantae</taxon>
        <taxon>Streptophyta</taxon>
        <taxon>Embryophyta</taxon>
        <taxon>Tracheophyta</taxon>
        <taxon>Spermatophyta</taxon>
        <taxon>Magnoliopsida</taxon>
        <taxon>eudicotyledons</taxon>
        <taxon>Gunneridae</taxon>
        <taxon>Pentapetalae</taxon>
        <taxon>rosids</taxon>
        <taxon>fabids</taxon>
        <taxon>Rosales</taxon>
        <taxon>Rosaceae</taxon>
        <taxon>Amygdaloideae</taxon>
        <taxon>Maleae</taxon>
        <taxon>Pyrus</taxon>
    </lineage>
</organism>
<reference evidence="1 2" key="1">
    <citation type="submission" date="2019-09" db="EMBL/GenBank/DDBJ databases">
        <authorList>
            <person name="Ou C."/>
        </authorList>
    </citation>
    <scope>NUCLEOTIDE SEQUENCE [LARGE SCALE GENOMIC DNA]</scope>
    <source>
        <strain evidence="1">S2</strain>
        <tissue evidence="1">Leaf</tissue>
    </source>
</reference>
<proteinExistence type="predicted"/>
<comment type="caution">
    <text evidence="1">The sequence shown here is derived from an EMBL/GenBank/DDBJ whole genome shotgun (WGS) entry which is preliminary data.</text>
</comment>
<dbReference type="AlphaFoldDB" id="A0A5N5F0N2"/>
<dbReference type="EMBL" id="SMOL01000781">
    <property type="protein sequence ID" value="KAB2594760.1"/>
    <property type="molecule type" value="Genomic_DNA"/>
</dbReference>